<feature type="transmembrane region" description="Helical" evidence="1">
    <location>
        <begin position="68"/>
        <end position="89"/>
    </location>
</feature>
<protein>
    <submittedName>
        <fullName evidence="3">Uncharacterized protein</fullName>
    </submittedName>
</protein>
<keyword evidence="1" id="KW-0472">Membrane</keyword>
<proteinExistence type="predicted"/>
<dbReference type="AlphaFoldDB" id="A0A816WVE9"/>
<dbReference type="EMBL" id="CAJNRG010000022">
    <property type="protein sequence ID" value="CAF1942474.1"/>
    <property type="molecule type" value="Genomic_DNA"/>
</dbReference>
<sequence>MMIAMQSDIPNTNVESSSLADQVQLKRTRKILLIAVGAFWVLSLFNMISTGLELSRAPDSERKIKNLIVEQAVLSVILNTFGLFAIFGYRRTGLLVFAWLNIVELIFISIVIAFILFAFGAVIFVASQRSVDNAYIMAPTIIIVIEAILLFSYFAVKTFIVKYSFKLARIIKANKQFITQKV</sequence>
<gene>
    <name evidence="3" type="ORF">WKI299_LOCUS27965</name>
    <name evidence="2" type="ORF">XDN619_LOCUS444</name>
</gene>
<feature type="transmembrane region" description="Helical" evidence="1">
    <location>
        <begin position="31"/>
        <end position="48"/>
    </location>
</feature>
<comment type="caution">
    <text evidence="3">The sequence shown here is derived from an EMBL/GenBank/DDBJ whole genome shotgun (WGS) entry which is preliminary data.</text>
</comment>
<keyword evidence="1" id="KW-0812">Transmembrane</keyword>
<evidence type="ECO:0000313" key="4">
    <source>
        <dbReference type="Proteomes" id="UP000663856"/>
    </source>
</evidence>
<dbReference type="EMBL" id="CAJNRF010012293">
    <property type="protein sequence ID" value="CAF2139224.1"/>
    <property type="molecule type" value="Genomic_DNA"/>
</dbReference>
<evidence type="ECO:0000313" key="3">
    <source>
        <dbReference type="EMBL" id="CAF2139224.1"/>
    </source>
</evidence>
<name>A0A816WVE9_9BILA</name>
<keyword evidence="1" id="KW-1133">Transmembrane helix</keyword>
<accession>A0A816WVE9</accession>
<reference evidence="3" key="1">
    <citation type="submission" date="2021-02" db="EMBL/GenBank/DDBJ databases">
        <authorList>
            <person name="Nowell W R."/>
        </authorList>
    </citation>
    <scope>NUCLEOTIDE SEQUENCE</scope>
</reference>
<evidence type="ECO:0000256" key="1">
    <source>
        <dbReference type="SAM" id="Phobius"/>
    </source>
</evidence>
<organism evidence="3 4">
    <name type="scientific">Rotaria magnacalcarata</name>
    <dbReference type="NCBI Taxonomy" id="392030"/>
    <lineage>
        <taxon>Eukaryota</taxon>
        <taxon>Metazoa</taxon>
        <taxon>Spiralia</taxon>
        <taxon>Gnathifera</taxon>
        <taxon>Rotifera</taxon>
        <taxon>Eurotatoria</taxon>
        <taxon>Bdelloidea</taxon>
        <taxon>Philodinida</taxon>
        <taxon>Philodinidae</taxon>
        <taxon>Rotaria</taxon>
    </lineage>
</organism>
<dbReference type="Proteomes" id="UP000663856">
    <property type="component" value="Unassembled WGS sequence"/>
</dbReference>
<feature type="transmembrane region" description="Helical" evidence="1">
    <location>
        <begin position="96"/>
        <end position="124"/>
    </location>
</feature>
<feature type="transmembrane region" description="Helical" evidence="1">
    <location>
        <begin position="136"/>
        <end position="156"/>
    </location>
</feature>
<evidence type="ECO:0000313" key="2">
    <source>
        <dbReference type="EMBL" id="CAF1942474.1"/>
    </source>
</evidence>
<dbReference type="Proteomes" id="UP000663887">
    <property type="component" value="Unassembled WGS sequence"/>
</dbReference>